<feature type="chain" id="PRO_5038379968" evidence="1">
    <location>
        <begin position="25"/>
        <end position="292"/>
    </location>
</feature>
<evidence type="ECO:0000256" key="1">
    <source>
        <dbReference type="SAM" id="SignalP"/>
    </source>
</evidence>
<dbReference type="Gene3D" id="3.90.1580.10">
    <property type="entry name" value="paralog of FGE (formylglycine-generating enzyme)"/>
    <property type="match status" value="1"/>
</dbReference>
<feature type="signal peptide" evidence="1">
    <location>
        <begin position="1"/>
        <end position="24"/>
    </location>
</feature>
<name>A0A2V2YSF7_9BACL</name>
<dbReference type="PROSITE" id="PS51257">
    <property type="entry name" value="PROKAR_LIPOPROTEIN"/>
    <property type="match status" value="1"/>
</dbReference>
<feature type="domain" description="Sulfatase-modifying factor enzyme-like" evidence="2">
    <location>
        <begin position="40"/>
        <end position="288"/>
    </location>
</feature>
<dbReference type="SUPFAM" id="SSF56436">
    <property type="entry name" value="C-type lectin-like"/>
    <property type="match status" value="1"/>
</dbReference>
<protein>
    <submittedName>
        <fullName evidence="3">Formylglycine-generating enzyme required for sulfatase activity</fullName>
    </submittedName>
</protein>
<accession>A0A2V2YSF7</accession>
<dbReference type="EMBL" id="QGTQ01000017">
    <property type="protein sequence ID" value="PWV98517.1"/>
    <property type="molecule type" value="Genomic_DNA"/>
</dbReference>
<evidence type="ECO:0000259" key="2">
    <source>
        <dbReference type="Pfam" id="PF03781"/>
    </source>
</evidence>
<keyword evidence="4" id="KW-1185">Reference proteome</keyword>
<dbReference type="PANTHER" id="PTHR23150:SF19">
    <property type="entry name" value="FORMYLGLYCINE-GENERATING ENZYME"/>
    <property type="match status" value="1"/>
</dbReference>
<comment type="caution">
    <text evidence="3">The sequence shown here is derived from an EMBL/GenBank/DDBJ whole genome shotgun (WGS) entry which is preliminary data.</text>
</comment>
<dbReference type="AlphaFoldDB" id="A0A2V2YSF7"/>
<dbReference type="InterPro" id="IPR051043">
    <property type="entry name" value="Sulfatase_Mod_Factor_Kinase"/>
</dbReference>
<keyword evidence="1" id="KW-0732">Signal</keyword>
<evidence type="ECO:0000313" key="4">
    <source>
        <dbReference type="Proteomes" id="UP000246635"/>
    </source>
</evidence>
<sequence>MGDIAMRRLSMSFALIALAVAVSACSQASPAATKDQAQAGQLILVKGGTFKDTKSNFYGHSIALPDYYIGQYEVTQREWIEVMGGNPSQNKGSGLPVEMVSWYDAIEYCNKRSVKEGLTPYYTIDKSKKDPNNTSEHDTVKWIVTINAEANGYRLPTEAEWEYAASGGQLSKSYTYSGSNAPDEVSWNWRNAGTKYLSGDWNWPLIESNHNTTKPIGGKKPNELGLYDMSGNIREWSWNWYGDGLDNSSGALRVVKGGGWLGDVVSNEVSYRGKFEANGFGPDQGFRVSRNG</sequence>
<reference evidence="3 4" key="1">
    <citation type="submission" date="2018-05" db="EMBL/GenBank/DDBJ databases">
        <title>Genomic Encyclopedia of Type Strains, Phase III (KMG-III): the genomes of soil and plant-associated and newly described type strains.</title>
        <authorList>
            <person name="Whitman W."/>
        </authorList>
    </citation>
    <scope>NUCLEOTIDE SEQUENCE [LARGE SCALE GENOMIC DNA]</scope>
    <source>
        <strain evidence="3 4">CECT 5696</strain>
    </source>
</reference>
<dbReference type="Proteomes" id="UP000246635">
    <property type="component" value="Unassembled WGS sequence"/>
</dbReference>
<dbReference type="GO" id="GO:0120147">
    <property type="term" value="F:formylglycine-generating oxidase activity"/>
    <property type="evidence" value="ECO:0007669"/>
    <property type="project" value="TreeGrafter"/>
</dbReference>
<gene>
    <name evidence="3" type="ORF">DFQ01_11727</name>
</gene>
<dbReference type="InterPro" id="IPR042095">
    <property type="entry name" value="SUMF_sf"/>
</dbReference>
<dbReference type="InterPro" id="IPR016187">
    <property type="entry name" value="CTDL_fold"/>
</dbReference>
<organism evidence="3 4">
    <name type="scientific">Paenibacillus cellulosilyticus</name>
    <dbReference type="NCBI Taxonomy" id="375489"/>
    <lineage>
        <taxon>Bacteria</taxon>
        <taxon>Bacillati</taxon>
        <taxon>Bacillota</taxon>
        <taxon>Bacilli</taxon>
        <taxon>Bacillales</taxon>
        <taxon>Paenibacillaceae</taxon>
        <taxon>Paenibacillus</taxon>
    </lineage>
</organism>
<evidence type="ECO:0000313" key="3">
    <source>
        <dbReference type="EMBL" id="PWV98517.1"/>
    </source>
</evidence>
<dbReference type="PANTHER" id="PTHR23150">
    <property type="entry name" value="SULFATASE MODIFYING FACTOR 1, 2"/>
    <property type="match status" value="1"/>
</dbReference>
<dbReference type="InterPro" id="IPR005532">
    <property type="entry name" value="SUMF_dom"/>
</dbReference>
<dbReference type="Pfam" id="PF03781">
    <property type="entry name" value="FGE-sulfatase"/>
    <property type="match status" value="1"/>
</dbReference>
<proteinExistence type="predicted"/>